<gene>
    <name evidence="10" type="ORF">SAMN04487906_1272</name>
</gene>
<dbReference type="EMBL" id="FPAG01000003">
    <property type="protein sequence ID" value="SFS67458.1"/>
    <property type="molecule type" value="Genomic_DNA"/>
</dbReference>
<feature type="domain" description="Major facilitator superfamily (MFS) profile" evidence="9">
    <location>
        <begin position="18"/>
        <end position="398"/>
    </location>
</feature>
<feature type="transmembrane region" description="Helical" evidence="8">
    <location>
        <begin position="105"/>
        <end position="133"/>
    </location>
</feature>
<evidence type="ECO:0000256" key="6">
    <source>
        <dbReference type="ARBA" id="ARBA00023136"/>
    </source>
</evidence>
<dbReference type="PANTHER" id="PTHR23517">
    <property type="entry name" value="RESISTANCE PROTEIN MDTM, PUTATIVE-RELATED-RELATED"/>
    <property type="match status" value="1"/>
</dbReference>
<dbReference type="PANTHER" id="PTHR23517:SF2">
    <property type="entry name" value="MULTIDRUG RESISTANCE PROTEIN MDTH"/>
    <property type="match status" value="1"/>
</dbReference>
<name>A0A1I6RSL6_9FLAO</name>
<evidence type="ECO:0000256" key="7">
    <source>
        <dbReference type="SAM" id="MobiDB-lite"/>
    </source>
</evidence>
<dbReference type="AlphaFoldDB" id="A0A1I6RSL6"/>
<dbReference type="Proteomes" id="UP000183209">
    <property type="component" value="Unassembled WGS sequence"/>
</dbReference>
<dbReference type="InterPro" id="IPR036259">
    <property type="entry name" value="MFS_trans_sf"/>
</dbReference>
<feature type="transmembrane region" description="Helical" evidence="8">
    <location>
        <begin position="374"/>
        <end position="393"/>
    </location>
</feature>
<proteinExistence type="predicted"/>
<feature type="compositionally biased region" description="Basic and acidic residues" evidence="7">
    <location>
        <begin position="404"/>
        <end position="416"/>
    </location>
</feature>
<dbReference type="SUPFAM" id="SSF103473">
    <property type="entry name" value="MFS general substrate transporter"/>
    <property type="match status" value="1"/>
</dbReference>
<protein>
    <submittedName>
        <fullName evidence="10">Predicted arabinose efflux permease, MFS family</fullName>
    </submittedName>
</protein>
<organism evidence="10 11">
    <name type="scientific">Zhouia amylolytica</name>
    <dbReference type="NCBI Taxonomy" id="376730"/>
    <lineage>
        <taxon>Bacteria</taxon>
        <taxon>Pseudomonadati</taxon>
        <taxon>Bacteroidota</taxon>
        <taxon>Flavobacteriia</taxon>
        <taxon>Flavobacteriales</taxon>
        <taxon>Flavobacteriaceae</taxon>
        <taxon>Zhouia</taxon>
    </lineage>
</organism>
<feature type="transmembrane region" description="Helical" evidence="8">
    <location>
        <begin position="54"/>
        <end position="73"/>
    </location>
</feature>
<dbReference type="Pfam" id="PF07690">
    <property type="entry name" value="MFS_1"/>
    <property type="match status" value="1"/>
</dbReference>
<keyword evidence="4 8" id="KW-0812">Transmembrane</keyword>
<sequence length="424" mass="47766">MKKIYQGYIASFNGLSKEVWWLALITLINRAGTMVIPFLSLYLTKSLNFTLGDVGWIMTAFGLGSVAGSWLGGKLTDTIGYYKVMAGSLILSSLMFISLQFYQSFWSICFGVFITILVADAFRPAIFVALNAYSKPKNKTRSLTLIRLAINLGFSVGPAVGGIIITTLGYAGLFWIDGITCFFAGILLLYILNPKKARIIDEIKTVENPQSAYKDYPYWIFFFAMGLFGFIFLQYFSTVPIFYEKVHGMSEDQIGLLLGMNGFVIFLFEMPLVKFFETKTWSNIANMLFGAFLTTISMLLLNMSEWIGILVFGMLFMTLGEMIAFPFSNAFALKRAKKGNAGEYMALYSIAFSFSHIFGHNSGLQLIEKYGFETTWYVMTALGLVCCLLLIVLRKKIKAEVRTEEERTKEEYKEEESVAEVKSL</sequence>
<comment type="subcellular location">
    <subcellularLocation>
        <location evidence="1">Cell membrane</location>
        <topology evidence="1">Multi-pass membrane protein</topology>
    </subcellularLocation>
</comment>
<feature type="transmembrane region" description="Helical" evidence="8">
    <location>
        <begin position="145"/>
        <end position="166"/>
    </location>
</feature>
<feature type="transmembrane region" description="Helical" evidence="8">
    <location>
        <begin position="20"/>
        <end position="42"/>
    </location>
</feature>
<accession>A0A1I6RSL6</accession>
<feature type="transmembrane region" description="Helical" evidence="8">
    <location>
        <begin position="218"/>
        <end position="242"/>
    </location>
</feature>
<dbReference type="CDD" id="cd17329">
    <property type="entry name" value="MFS_MdtH_MDR_like"/>
    <property type="match status" value="1"/>
</dbReference>
<dbReference type="InterPro" id="IPR050171">
    <property type="entry name" value="MFS_Transporters"/>
</dbReference>
<evidence type="ECO:0000256" key="2">
    <source>
        <dbReference type="ARBA" id="ARBA00022448"/>
    </source>
</evidence>
<evidence type="ECO:0000313" key="10">
    <source>
        <dbReference type="EMBL" id="SFS67458.1"/>
    </source>
</evidence>
<keyword evidence="2" id="KW-0813">Transport</keyword>
<feature type="transmembrane region" description="Helical" evidence="8">
    <location>
        <begin position="80"/>
        <end position="99"/>
    </location>
</feature>
<feature type="transmembrane region" description="Helical" evidence="8">
    <location>
        <begin position="254"/>
        <end position="272"/>
    </location>
</feature>
<feature type="transmembrane region" description="Helical" evidence="8">
    <location>
        <begin position="172"/>
        <end position="192"/>
    </location>
</feature>
<evidence type="ECO:0000256" key="1">
    <source>
        <dbReference type="ARBA" id="ARBA00004651"/>
    </source>
</evidence>
<feature type="transmembrane region" description="Helical" evidence="8">
    <location>
        <begin position="344"/>
        <end position="362"/>
    </location>
</feature>
<evidence type="ECO:0000313" key="11">
    <source>
        <dbReference type="Proteomes" id="UP000183209"/>
    </source>
</evidence>
<keyword evidence="5 8" id="KW-1133">Transmembrane helix</keyword>
<dbReference type="GO" id="GO:0005886">
    <property type="term" value="C:plasma membrane"/>
    <property type="evidence" value="ECO:0007669"/>
    <property type="project" value="UniProtKB-SubCell"/>
</dbReference>
<dbReference type="RefSeq" id="WP_074977691.1">
    <property type="nucleotide sequence ID" value="NZ_FPAG01000003.1"/>
</dbReference>
<dbReference type="InterPro" id="IPR020846">
    <property type="entry name" value="MFS_dom"/>
</dbReference>
<keyword evidence="6 8" id="KW-0472">Membrane</keyword>
<dbReference type="GO" id="GO:0022857">
    <property type="term" value="F:transmembrane transporter activity"/>
    <property type="evidence" value="ECO:0007669"/>
    <property type="project" value="InterPro"/>
</dbReference>
<evidence type="ECO:0000256" key="4">
    <source>
        <dbReference type="ARBA" id="ARBA00022692"/>
    </source>
</evidence>
<dbReference type="PROSITE" id="PS50850">
    <property type="entry name" value="MFS"/>
    <property type="match status" value="1"/>
</dbReference>
<feature type="region of interest" description="Disordered" evidence="7">
    <location>
        <begin position="404"/>
        <end position="424"/>
    </location>
</feature>
<evidence type="ECO:0000256" key="8">
    <source>
        <dbReference type="SAM" id="Phobius"/>
    </source>
</evidence>
<evidence type="ECO:0000259" key="9">
    <source>
        <dbReference type="PROSITE" id="PS50850"/>
    </source>
</evidence>
<dbReference type="Gene3D" id="1.20.1250.20">
    <property type="entry name" value="MFS general substrate transporter like domains"/>
    <property type="match status" value="1"/>
</dbReference>
<reference evidence="10 11" key="1">
    <citation type="submission" date="2016-10" db="EMBL/GenBank/DDBJ databases">
        <authorList>
            <person name="de Groot N.N."/>
        </authorList>
    </citation>
    <scope>NUCLEOTIDE SEQUENCE [LARGE SCALE GENOMIC DNA]</scope>
    <source>
        <strain evidence="10 11">CGMCC 1.6114</strain>
    </source>
</reference>
<dbReference type="InterPro" id="IPR011701">
    <property type="entry name" value="MFS"/>
</dbReference>
<feature type="transmembrane region" description="Helical" evidence="8">
    <location>
        <begin position="284"/>
        <end position="301"/>
    </location>
</feature>
<dbReference type="OrthoDB" id="5379144at2"/>
<keyword evidence="3" id="KW-1003">Cell membrane</keyword>
<feature type="transmembrane region" description="Helical" evidence="8">
    <location>
        <begin position="307"/>
        <end position="332"/>
    </location>
</feature>
<evidence type="ECO:0000256" key="5">
    <source>
        <dbReference type="ARBA" id="ARBA00022989"/>
    </source>
</evidence>
<evidence type="ECO:0000256" key="3">
    <source>
        <dbReference type="ARBA" id="ARBA00022475"/>
    </source>
</evidence>